<feature type="compositionally biased region" description="Basic and acidic residues" evidence="1">
    <location>
        <begin position="58"/>
        <end position="70"/>
    </location>
</feature>
<proteinExistence type="predicted"/>
<feature type="region of interest" description="Disordered" evidence="1">
    <location>
        <begin position="29"/>
        <end position="93"/>
    </location>
</feature>
<accession>A0A1U7YFX6</accession>
<dbReference type="Proteomes" id="UP000189701">
    <property type="component" value="Unplaced"/>
</dbReference>
<dbReference type="PANTHER" id="PTHR33144">
    <property type="entry name" value="OS10G0409366 PROTEIN-RELATED"/>
    <property type="match status" value="1"/>
</dbReference>
<dbReference type="AlphaFoldDB" id="A0A1U7YFX6"/>
<dbReference type="RefSeq" id="XP_070030688.1">
    <property type="nucleotide sequence ID" value="XM_070174587.1"/>
</dbReference>
<sequence>MHPLNIIGKRQLELASQLQEQVQRVPLTSSSSASQAIHEQVQQVLPDSTTPASQTVHEQFEDSDHHKSNEQSEEQGPPERKRKRGRTQMQSVHGRRECKLIVLNDLNQPIGPTDEVVKELGSFLGTLARKRTFCPLNVFNWRKLDTTDDMWKYIKAKYDIPGRRNHGFFIQFRLLGESIRMN</sequence>
<evidence type="ECO:0000313" key="2">
    <source>
        <dbReference type="Proteomes" id="UP000189701"/>
    </source>
</evidence>
<name>A0A1U7YFX6_NICSY</name>
<reference evidence="3" key="2">
    <citation type="submission" date="2025-08" db="UniProtKB">
        <authorList>
            <consortium name="RefSeq"/>
        </authorList>
    </citation>
    <scope>IDENTIFICATION</scope>
    <source>
        <tissue evidence="3">Leaf</tissue>
    </source>
</reference>
<dbReference type="RefSeq" id="XP_070030684.1">
    <property type="nucleotide sequence ID" value="XM_070174583.1"/>
</dbReference>
<organism evidence="2 3">
    <name type="scientific">Nicotiana sylvestris</name>
    <name type="common">Wood tobacco</name>
    <name type="synonym">South American tobacco</name>
    <dbReference type="NCBI Taxonomy" id="4096"/>
    <lineage>
        <taxon>Eukaryota</taxon>
        <taxon>Viridiplantae</taxon>
        <taxon>Streptophyta</taxon>
        <taxon>Embryophyta</taxon>
        <taxon>Tracheophyta</taxon>
        <taxon>Spermatophyta</taxon>
        <taxon>Magnoliopsida</taxon>
        <taxon>eudicotyledons</taxon>
        <taxon>Gunneridae</taxon>
        <taxon>Pentapetalae</taxon>
        <taxon>asterids</taxon>
        <taxon>lamiids</taxon>
        <taxon>Solanales</taxon>
        <taxon>Solanaceae</taxon>
        <taxon>Nicotianoideae</taxon>
        <taxon>Nicotianeae</taxon>
        <taxon>Nicotiana</taxon>
    </lineage>
</organism>
<keyword evidence="2" id="KW-1185">Reference proteome</keyword>
<dbReference type="RefSeq" id="XP_070030685.1">
    <property type="nucleotide sequence ID" value="XM_070174584.1"/>
</dbReference>
<evidence type="ECO:0000313" key="3">
    <source>
        <dbReference type="RefSeq" id="XP_009802048.1"/>
    </source>
</evidence>
<dbReference type="STRING" id="4096.A0A1U7YFX6"/>
<dbReference type="GeneID" id="104247674"/>
<dbReference type="PANTHER" id="PTHR33144:SF35">
    <property type="entry name" value="TRANSPOSASE, PTTA_EN_SPM, PLANT-RELATED"/>
    <property type="match status" value="1"/>
</dbReference>
<dbReference type="KEGG" id="nsy:104247674"/>
<dbReference type="RefSeq" id="XP_070030683.1">
    <property type="nucleotide sequence ID" value="XM_070174582.1"/>
</dbReference>
<evidence type="ECO:0000256" key="1">
    <source>
        <dbReference type="SAM" id="MobiDB-lite"/>
    </source>
</evidence>
<feature type="compositionally biased region" description="Polar residues" evidence="1">
    <location>
        <begin position="29"/>
        <end position="57"/>
    </location>
</feature>
<reference evidence="2" key="1">
    <citation type="journal article" date="2013" name="Genome Biol.">
        <title>Reference genomes and transcriptomes of Nicotiana sylvestris and Nicotiana tomentosiformis.</title>
        <authorList>
            <person name="Sierro N."/>
            <person name="Battey J.N."/>
            <person name="Ouadi S."/>
            <person name="Bovet L."/>
            <person name="Goepfert S."/>
            <person name="Bakaher N."/>
            <person name="Peitsch M.C."/>
            <person name="Ivanov N.V."/>
        </authorList>
    </citation>
    <scope>NUCLEOTIDE SEQUENCE [LARGE SCALE GENOMIC DNA]</scope>
</reference>
<gene>
    <name evidence="3" type="primary">LOC104247674</name>
</gene>
<protein>
    <submittedName>
        <fullName evidence="3">Uncharacterized protein LOC104247674</fullName>
    </submittedName>
</protein>
<dbReference type="RefSeq" id="XP_009802048.1">
    <property type="nucleotide sequence ID" value="XM_009803746.1"/>
</dbReference>
<dbReference type="RefSeq" id="XP_070030687.1">
    <property type="nucleotide sequence ID" value="XM_070174586.1"/>
</dbReference>
<dbReference type="RefSeq" id="XP_070030686.1">
    <property type="nucleotide sequence ID" value="XM_070174585.1"/>
</dbReference>